<dbReference type="AlphaFoldDB" id="A0A438CKI6"/>
<name>A0A438CKI6_VITVI</name>
<proteinExistence type="predicted"/>
<dbReference type="PANTHER" id="PTHR34427:SF16">
    <property type="entry name" value="DUF4283 DOMAIN-CONTAINING PROTEIN"/>
    <property type="match status" value="1"/>
</dbReference>
<accession>A0A438CKI6</accession>
<protein>
    <submittedName>
        <fullName evidence="1">Uncharacterized protein</fullName>
    </submittedName>
</protein>
<gene>
    <name evidence="1" type="ORF">CK203_100814</name>
</gene>
<reference evidence="1 2" key="1">
    <citation type="journal article" date="2018" name="PLoS Genet.">
        <title>Population sequencing reveals clonal diversity and ancestral inbreeding in the grapevine cultivar Chardonnay.</title>
        <authorList>
            <person name="Roach M.J."/>
            <person name="Johnson D.L."/>
            <person name="Bohlmann J."/>
            <person name="van Vuuren H.J."/>
            <person name="Jones S.J."/>
            <person name="Pretorius I.S."/>
            <person name="Schmidt S.A."/>
            <person name="Borneman A.R."/>
        </authorList>
    </citation>
    <scope>NUCLEOTIDE SEQUENCE [LARGE SCALE GENOMIC DNA]</scope>
    <source>
        <strain evidence="2">cv. Chardonnay</strain>
        <tissue evidence="1">Leaf</tissue>
    </source>
</reference>
<evidence type="ECO:0000313" key="1">
    <source>
        <dbReference type="EMBL" id="RVW23733.1"/>
    </source>
</evidence>
<evidence type="ECO:0000313" key="2">
    <source>
        <dbReference type="Proteomes" id="UP000288805"/>
    </source>
</evidence>
<dbReference type="Proteomes" id="UP000288805">
    <property type="component" value="Unassembled WGS sequence"/>
</dbReference>
<comment type="caution">
    <text evidence="1">The sequence shown here is derived from an EMBL/GenBank/DDBJ whole genome shotgun (WGS) entry which is preliminary data.</text>
</comment>
<organism evidence="1 2">
    <name type="scientific">Vitis vinifera</name>
    <name type="common">Grape</name>
    <dbReference type="NCBI Taxonomy" id="29760"/>
    <lineage>
        <taxon>Eukaryota</taxon>
        <taxon>Viridiplantae</taxon>
        <taxon>Streptophyta</taxon>
        <taxon>Embryophyta</taxon>
        <taxon>Tracheophyta</taxon>
        <taxon>Spermatophyta</taxon>
        <taxon>Magnoliopsida</taxon>
        <taxon>eudicotyledons</taxon>
        <taxon>Gunneridae</taxon>
        <taxon>Pentapetalae</taxon>
        <taxon>rosids</taxon>
        <taxon>Vitales</taxon>
        <taxon>Vitaceae</taxon>
        <taxon>Viteae</taxon>
        <taxon>Vitis</taxon>
    </lineage>
</organism>
<dbReference type="EMBL" id="QGNW01002188">
    <property type="protein sequence ID" value="RVW23733.1"/>
    <property type="molecule type" value="Genomic_DNA"/>
</dbReference>
<dbReference type="PANTHER" id="PTHR34427">
    <property type="entry name" value="DUF4283 DOMAIN PROTEIN"/>
    <property type="match status" value="1"/>
</dbReference>
<sequence>MLARGSRRLKDKVLHLVKWTLEVGRLLKGGFAKEVWVRVLGLPLYLWSWEVHKKLGHYCGGFVIADEDTTLLSHLQWVSILVRADGRAKPNSLQVVVGSSSFPLQLWWEAPPNFSLGAQRSGNSDSCKLEVERGVEGDPHTGVGVGKEGLSWQLISVDMLQPCDKTTLAGEVANHCS</sequence>